<dbReference type="InterPro" id="IPR019381">
    <property type="entry name" value="PACS1/2_C"/>
</dbReference>
<evidence type="ECO:0000313" key="7">
    <source>
        <dbReference type="Proteomes" id="UP001558613"/>
    </source>
</evidence>
<evidence type="ECO:0000313" key="6">
    <source>
        <dbReference type="EMBL" id="KAL1263753.1"/>
    </source>
</evidence>
<sequence length="553" mass="63103">YPHFLKRDANRLQIMLQRRKRYKNRTILGYKTLAVGVINMAEVLQHPTDGGQILGLHSNMKDAPARVAEISVFSLSSQPIDHEYSSGQTRAKTKASDRSPDMDNYSEDDDDSYSSEQEGSDDAGHAQDLYDEDDDIRKPKKPRRKMIRSVSITRQPNFKQKFVALLKRFKVTDEVLDSDPWIRRRSGPELEDNESVLSTPKPKLKPFFEGMSHSSSQTEIGSVHSHNQHRDAASNMAADFLSAERCKTAGSRQQEDSSMDTSGGEVELEHHGIIMADVSEHSSDRLNSSGGKICKTESQNHTSPSKAESRVPRRTRSTSMKDRQNSRAQSDRTTSVDSEYSPDSRFTTQVPRKSVYDQLNQILISDERLPENIILINTVEWQGQYVAEVLQKHAQPIVSTCSAADVQAAFNTIVTRIQRFCQCDIILITLTEPSCFKELKRLKRQIALYTPQINLKDPHLLQEFCFRVLLFQTRPRWFARFSPKLSQIIFRPCWQLMIPNMPPNMPGFFLWFVQCCILSLKNICHHSPVIFLLLIYKNRPSSEGNLKNALPES</sequence>
<name>A0ABR3MF86_9TELE</name>
<comment type="caution">
    <text evidence="6">The sequence shown here is derived from an EMBL/GenBank/DDBJ whole genome shotgun (WGS) entry which is preliminary data.</text>
</comment>
<comment type="similarity">
    <text evidence="1">Belongs to the PACS family.</text>
</comment>
<dbReference type="Pfam" id="PF25332">
    <property type="entry name" value="C2_PACS_N"/>
    <property type="match status" value="1"/>
</dbReference>
<evidence type="ECO:0000256" key="2">
    <source>
        <dbReference type="ARBA" id="ARBA00022553"/>
    </source>
</evidence>
<feature type="compositionally biased region" description="Basic residues" evidence="3">
    <location>
        <begin position="138"/>
        <end position="147"/>
    </location>
</feature>
<organism evidence="6 7">
    <name type="scientific">Cirrhinus molitorella</name>
    <name type="common">mud carp</name>
    <dbReference type="NCBI Taxonomy" id="172907"/>
    <lineage>
        <taxon>Eukaryota</taxon>
        <taxon>Metazoa</taxon>
        <taxon>Chordata</taxon>
        <taxon>Craniata</taxon>
        <taxon>Vertebrata</taxon>
        <taxon>Euteleostomi</taxon>
        <taxon>Actinopterygii</taxon>
        <taxon>Neopterygii</taxon>
        <taxon>Teleostei</taxon>
        <taxon>Ostariophysi</taxon>
        <taxon>Cypriniformes</taxon>
        <taxon>Cyprinidae</taxon>
        <taxon>Labeoninae</taxon>
        <taxon>Labeonini</taxon>
        <taxon>Cirrhinus</taxon>
    </lineage>
</organism>
<evidence type="ECO:0000259" key="4">
    <source>
        <dbReference type="Pfam" id="PF10254"/>
    </source>
</evidence>
<keyword evidence="7" id="KW-1185">Reference proteome</keyword>
<evidence type="ECO:0008006" key="8">
    <source>
        <dbReference type="Google" id="ProtNLM"/>
    </source>
</evidence>
<feature type="domain" description="Phosphofurin acidic cluster sorting protein 1/2 N-terminal C2" evidence="5">
    <location>
        <begin position="1"/>
        <end position="79"/>
    </location>
</feature>
<feature type="region of interest" description="Disordered" evidence="3">
    <location>
        <begin position="246"/>
        <end position="265"/>
    </location>
</feature>
<evidence type="ECO:0000256" key="1">
    <source>
        <dbReference type="ARBA" id="ARBA00008590"/>
    </source>
</evidence>
<feature type="compositionally biased region" description="Polar residues" evidence="3">
    <location>
        <begin position="285"/>
        <end position="306"/>
    </location>
</feature>
<feature type="non-terminal residue" evidence="6">
    <location>
        <position position="553"/>
    </location>
</feature>
<dbReference type="Pfam" id="PF10254">
    <property type="entry name" value="Pacs-1"/>
    <property type="match status" value="1"/>
</dbReference>
<accession>A0ABR3MF86</accession>
<dbReference type="PANTHER" id="PTHR13280">
    <property type="entry name" value="PHOSPHOFURIN ACIDIC CLUSTER SORTING PROTEIN"/>
    <property type="match status" value="1"/>
</dbReference>
<feature type="region of interest" description="Disordered" evidence="3">
    <location>
        <begin position="81"/>
        <end position="152"/>
    </location>
</feature>
<keyword evidence="2" id="KW-0597">Phosphoprotein</keyword>
<dbReference type="Proteomes" id="UP001558613">
    <property type="component" value="Unassembled WGS sequence"/>
</dbReference>
<feature type="compositionally biased region" description="Polar residues" evidence="3">
    <location>
        <begin position="81"/>
        <end position="90"/>
    </location>
</feature>
<proteinExistence type="inferred from homology"/>
<dbReference type="InterPro" id="IPR057541">
    <property type="entry name" value="PACS1/2_N"/>
</dbReference>
<reference evidence="6 7" key="1">
    <citation type="submission" date="2023-09" db="EMBL/GenBank/DDBJ databases">
        <authorList>
            <person name="Wang M."/>
        </authorList>
    </citation>
    <scope>NUCLEOTIDE SEQUENCE [LARGE SCALE GENOMIC DNA]</scope>
    <source>
        <strain evidence="6">GT-2023</strain>
        <tissue evidence="6">Liver</tissue>
    </source>
</reference>
<feature type="compositionally biased region" description="Acidic residues" evidence="3">
    <location>
        <begin position="104"/>
        <end position="121"/>
    </location>
</feature>
<gene>
    <name evidence="6" type="ORF">QQF64_006492</name>
</gene>
<protein>
    <recommendedName>
        <fullName evidence="8">Phosphofurin acidic cluster sorting protein 1</fullName>
    </recommendedName>
</protein>
<feature type="compositionally biased region" description="Polar residues" evidence="3">
    <location>
        <begin position="326"/>
        <end position="338"/>
    </location>
</feature>
<feature type="domain" description="Phosphofurin acidic cluster sorting protein 1/2 C-terminal" evidence="4">
    <location>
        <begin position="355"/>
        <end position="424"/>
    </location>
</feature>
<dbReference type="EMBL" id="JAYMGO010000013">
    <property type="protein sequence ID" value="KAL1263753.1"/>
    <property type="molecule type" value="Genomic_DNA"/>
</dbReference>
<feature type="non-terminal residue" evidence="6">
    <location>
        <position position="1"/>
    </location>
</feature>
<dbReference type="PANTHER" id="PTHR13280:SF14">
    <property type="entry name" value="PHOSPHOFURIN ACIDIC CLUSTER SORTING PROTEIN 1"/>
    <property type="match status" value="1"/>
</dbReference>
<evidence type="ECO:0000256" key="3">
    <source>
        <dbReference type="SAM" id="MobiDB-lite"/>
    </source>
</evidence>
<evidence type="ECO:0000259" key="5">
    <source>
        <dbReference type="Pfam" id="PF25332"/>
    </source>
</evidence>
<feature type="region of interest" description="Disordered" evidence="3">
    <location>
        <begin position="282"/>
        <end position="349"/>
    </location>
</feature>